<keyword evidence="2 7" id="KW-0732">Signal</keyword>
<dbReference type="SMART" id="SM00032">
    <property type="entry name" value="CCP"/>
    <property type="match status" value="7"/>
</dbReference>
<dbReference type="InterPro" id="IPR051277">
    <property type="entry name" value="SEZ6_CSMD_C4BPB_Regulators"/>
</dbReference>
<feature type="disulfide bond" evidence="6">
    <location>
        <begin position="394"/>
        <end position="437"/>
    </location>
</feature>
<reference evidence="9" key="1">
    <citation type="submission" date="2019-10" db="EMBL/GenBank/DDBJ databases">
        <title>Bird 10,000 Genomes (B10K) Project - Family phase.</title>
        <authorList>
            <person name="Zhang G."/>
        </authorList>
    </citation>
    <scope>NUCLEOTIDE SEQUENCE</scope>
    <source>
        <strain evidence="9">B10K-DU-002-53</strain>
        <tissue evidence="9">Muscle</tissue>
    </source>
</reference>
<dbReference type="OrthoDB" id="6127264at2759"/>
<dbReference type="PROSITE" id="PS50923">
    <property type="entry name" value="SUSHI"/>
    <property type="match status" value="7"/>
</dbReference>
<proteinExistence type="predicted"/>
<keyword evidence="10" id="KW-1185">Reference proteome</keyword>
<keyword evidence="3" id="KW-0677">Repeat</keyword>
<feature type="domain" description="Sushi" evidence="8">
    <location>
        <begin position="140"/>
        <end position="202"/>
    </location>
</feature>
<evidence type="ECO:0000256" key="1">
    <source>
        <dbReference type="ARBA" id="ARBA00022659"/>
    </source>
</evidence>
<feature type="non-terminal residue" evidence="9">
    <location>
        <position position="1"/>
    </location>
</feature>
<organism evidence="9 10">
    <name type="scientific">Pitta sordida</name>
    <name type="common">Hooded pitta</name>
    <dbReference type="NCBI Taxonomy" id="9163"/>
    <lineage>
        <taxon>Eukaryota</taxon>
        <taxon>Metazoa</taxon>
        <taxon>Chordata</taxon>
        <taxon>Craniata</taxon>
        <taxon>Vertebrata</taxon>
        <taxon>Euteleostomi</taxon>
        <taxon>Archelosauria</taxon>
        <taxon>Archosauria</taxon>
        <taxon>Dinosauria</taxon>
        <taxon>Saurischia</taxon>
        <taxon>Theropoda</taxon>
        <taxon>Coelurosauria</taxon>
        <taxon>Aves</taxon>
        <taxon>Neognathae</taxon>
        <taxon>Neoaves</taxon>
        <taxon>Telluraves</taxon>
        <taxon>Australaves</taxon>
        <taxon>Passeriformes</taxon>
        <taxon>Pittidae</taxon>
        <taxon>Pitta</taxon>
    </lineage>
</organism>
<feature type="domain" description="Sushi" evidence="8">
    <location>
        <begin position="203"/>
        <end position="262"/>
    </location>
</feature>
<name>A0A851EWH3_PITSO</name>
<keyword evidence="1 6" id="KW-0768">Sushi</keyword>
<dbReference type="FunFam" id="2.10.70.10:FF:000014">
    <property type="entry name" value="Membrane cofactor protein"/>
    <property type="match status" value="1"/>
</dbReference>
<evidence type="ECO:0000259" key="8">
    <source>
        <dbReference type="PROSITE" id="PS50923"/>
    </source>
</evidence>
<evidence type="ECO:0000256" key="7">
    <source>
        <dbReference type="SAM" id="SignalP"/>
    </source>
</evidence>
<dbReference type="Gene3D" id="2.10.70.10">
    <property type="entry name" value="Complement Module, domain 1"/>
    <property type="match status" value="7"/>
</dbReference>
<dbReference type="AlphaFoldDB" id="A0A851EWH3"/>
<feature type="domain" description="Sushi" evidence="8">
    <location>
        <begin position="327"/>
        <end position="387"/>
    </location>
</feature>
<comment type="caution">
    <text evidence="9">The sequence shown here is derived from an EMBL/GenBank/DDBJ whole genome shotgun (WGS) entry which is preliminary data.</text>
</comment>
<accession>A0A851EWH3</accession>
<evidence type="ECO:0000313" key="10">
    <source>
        <dbReference type="Proteomes" id="UP000633448"/>
    </source>
</evidence>
<feature type="chain" id="PRO_5032524150" evidence="7">
    <location>
        <begin position="18"/>
        <end position="461"/>
    </location>
</feature>
<evidence type="ECO:0000313" key="9">
    <source>
        <dbReference type="EMBL" id="NWI84793.1"/>
    </source>
</evidence>
<dbReference type="FunFam" id="2.10.70.10:FF:000055">
    <property type="entry name" value="Complement decay-accelerating factor, GPI-anchored"/>
    <property type="match status" value="1"/>
</dbReference>
<feature type="domain" description="Sushi" evidence="8">
    <location>
        <begin position="263"/>
        <end position="326"/>
    </location>
</feature>
<dbReference type="EMBL" id="WEKX01000898">
    <property type="protein sequence ID" value="NWI84793.1"/>
    <property type="molecule type" value="Genomic_DNA"/>
</dbReference>
<dbReference type="CDD" id="cd00033">
    <property type="entry name" value="CCP"/>
    <property type="match status" value="7"/>
</dbReference>
<feature type="domain" description="Sushi" evidence="8">
    <location>
        <begin position="80"/>
        <end position="139"/>
    </location>
</feature>
<feature type="domain" description="Sushi" evidence="8">
    <location>
        <begin position="392"/>
        <end position="456"/>
    </location>
</feature>
<keyword evidence="4 6" id="KW-1015">Disulfide bond</keyword>
<dbReference type="PANTHER" id="PTHR45656:SF4">
    <property type="entry name" value="PROTEIN CBR-CLEC-78"/>
    <property type="match status" value="1"/>
</dbReference>
<dbReference type="SUPFAM" id="SSF57535">
    <property type="entry name" value="Complement control module/SCR domain"/>
    <property type="match status" value="7"/>
</dbReference>
<dbReference type="PANTHER" id="PTHR45656">
    <property type="entry name" value="PROTEIN CBR-CLEC-78"/>
    <property type="match status" value="1"/>
</dbReference>
<feature type="disulfide bond" evidence="6">
    <location>
        <begin position="233"/>
        <end position="260"/>
    </location>
</feature>
<evidence type="ECO:0000256" key="6">
    <source>
        <dbReference type="PROSITE-ProRule" id="PRU00302"/>
    </source>
</evidence>
<gene>
    <name evidence="9" type="primary">C4bpa_0</name>
    <name evidence="9" type="ORF">PITSOR_R00082</name>
</gene>
<dbReference type="InterPro" id="IPR000436">
    <property type="entry name" value="Sushi_SCR_CCP_dom"/>
</dbReference>
<feature type="signal peptide" evidence="7">
    <location>
        <begin position="1"/>
        <end position="17"/>
    </location>
</feature>
<keyword evidence="5" id="KW-0325">Glycoprotein</keyword>
<evidence type="ECO:0000256" key="3">
    <source>
        <dbReference type="ARBA" id="ARBA00022737"/>
    </source>
</evidence>
<evidence type="ECO:0000256" key="4">
    <source>
        <dbReference type="ARBA" id="ARBA00023157"/>
    </source>
</evidence>
<sequence length="461" mass="49865">ALSWLFALLLVLPGAWGDCPEPPRFVFAELTTVPEKSYPVGTNLTYRCRPGYAKNGPESPVVTCLPDSTWSRKGNFCVAKSCGQPDIPNGQFHTKTDLLFGATITFTCDIGYRLVGPPSAQCVVRNDEVYWSNVPSCEIILCLPPPEIKNGQLLTGDQEYTFGMAASYSCDEGFSLIGEATIYCTMGNPSGTWSSPAPECKVVKCEDPEVKNGRRLSGFGKDHTYRDSVTFECDNGYRMNGSSVVICEANSTWTPPLPTCDEIRCGPPPRFPFAELTTAVGESSAFGTELRYRCNPGYKAAPGKSSVLTCLSNDSWSAADPDFCVRQQCSPPKIENGKVSGNDTTFPFETVVKFTCNPGYQLKTPSAKCVVSGNGVDWDSAPPYCLRDLSDVVCDEPPTVANGMHNGTQGTRFVYGSVVVYKCNDGFTLAGAASVHCDVDQQYHGVWSKPTPECKGDAPPV</sequence>
<comment type="caution">
    <text evidence="6">Lacks conserved residue(s) required for the propagation of feature annotation.</text>
</comment>
<feature type="domain" description="Sushi" evidence="8">
    <location>
        <begin position="17"/>
        <end position="79"/>
    </location>
</feature>
<feature type="non-terminal residue" evidence="9">
    <location>
        <position position="461"/>
    </location>
</feature>
<dbReference type="Proteomes" id="UP000633448">
    <property type="component" value="Unassembled WGS sequence"/>
</dbReference>
<protein>
    <submittedName>
        <fullName evidence="9">C4BPA protein</fullName>
    </submittedName>
</protein>
<evidence type="ECO:0000256" key="5">
    <source>
        <dbReference type="ARBA" id="ARBA00023180"/>
    </source>
</evidence>
<evidence type="ECO:0000256" key="2">
    <source>
        <dbReference type="ARBA" id="ARBA00022729"/>
    </source>
</evidence>
<dbReference type="Pfam" id="PF00084">
    <property type="entry name" value="Sushi"/>
    <property type="match status" value="7"/>
</dbReference>
<dbReference type="InterPro" id="IPR035976">
    <property type="entry name" value="Sushi/SCR/CCP_sf"/>
</dbReference>